<feature type="domain" description="Glycosyl hydrolases family 38 C-terminal" evidence="2">
    <location>
        <begin position="138"/>
        <end position="214"/>
    </location>
</feature>
<dbReference type="Pfam" id="PF17677">
    <property type="entry name" value="Glyco_hydro38C2"/>
    <property type="match status" value="1"/>
</dbReference>
<evidence type="ECO:0000256" key="1">
    <source>
        <dbReference type="SAM" id="MobiDB-lite"/>
    </source>
</evidence>
<feature type="compositionally biased region" description="Low complexity" evidence="1">
    <location>
        <begin position="90"/>
        <end position="104"/>
    </location>
</feature>
<sequence length="224" mass="22419">MAPGQRAFQEGRARGLVSSALPNPLLPGGGPPCPPAPLAAPPLILDTIKLPEPPLQPASGSRSSGLSPHYPASSPSGQACSPHTHPNPPSTANSPANAGAASSSPHSFAAAMSAAAAAAVAAATSSATAGPDPSPPPALVLRLYEPHGARGLARLSWPAWLRVGRVAACNLLEEEEGEGQEGKGQNGGGELRVQAGTAGGSVDVPYGPYKVITLKLYLQPPPQQ</sequence>
<dbReference type="InterPro" id="IPR041147">
    <property type="entry name" value="GH38_C"/>
</dbReference>
<keyword evidence="4" id="KW-1185">Reference proteome</keyword>
<feature type="region of interest" description="Disordered" evidence="1">
    <location>
        <begin position="176"/>
        <end position="200"/>
    </location>
</feature>
<feature type="compositionally biased region" description="Pro residues" evidence="1">
    <location>
        <begin position="29"/>
        <end position="40"/>
    </location>
</feature>
<accession>A0A150G9G8</accession>
<comment type="caution">
    <text evidence="3">The sequence shown here is derived from an EMBL/GenBank/DDBJ whole genome shotgun (WGS) entry which is preliminary data.</text>
</comment>
<gene>
    <name evidence="3" type="ORF">GPECTOR_43g918</name>
</gene>
<dbReference type="Proteomes" id="UP000075714">
    <property type="component" value="Unassembled WGS sequence"/>
</dbReference>
<proteinExistence type="predicted"/>
<feature type="region of interest" description="Disordered" evidence="1">
    <location>
        <begin position="1"/>
        <end position="104"/>
    </location>
</feature>
<dbReference type="OrthoDB" id="10261055at2759"/>
<evidence type="ECO:0000313" key="4">
    <source>
        <dbReference type="Proteomes" id="UP000075714"/>
    </source>
</evidence>
<evidence type="ECO:0000259" key="2">
    <source>
        <dbReference type="Pfam" id="PF17677"/>
    </source>
</evidence>
<protein>
    <recommendedName>
        <fullName evidence="2">Glycosyl hydrolases family 38 C-terminal domain-containing protein</fullName>
    </recommendedName>
</protein>
<name>A0A150G9G8_GONPE</name>
<reference evidence="4" key="1">
    <citation type="journal article" date="2016" name="Nat. Commun.">
        <title>The Gonium pectorale genome demonstrates co-option of cell cycle regulation during the evolution of multicellularity.</title>
        <authorList>
            <person name="Hanschen E.R."/>
            <person name="Marriage T.N."/>
            <person name="Ferris P.J."/>
            <person name="Hamaji T."/>
            <person name="Toyoda A."/>
            <person name="Fujiyama A."/>
            <person name="Neme R."/>
            <person name="Noguchi H."/>
            <person name="Minakuchi Y."/>
            <person name="Suzuki M."/>
            <person name="Kawai-Toyooka H."/>
            <person name="Smith D.R."/>
            <person name="Sparks H."/>
            <person name="Anderson J."/>
            <person name="Bakaric R."/>
            <person name="Luria V."/>
            <person name="Karger A."/>
            <person name="Kirschner M.W."/>
            <person name="Durand P.M."/>
            <person name="Michod R.E."/>
            <person name="Nozaki H."/>
            <person name="Olson B.J."/>
        </authorList>
    </citation>
    <scope>NUCLEOTIDE SEQUENCE [LARGE SCALE GENOMIC DNA]</scope>
    <source>
        <strain evidence="4">NIES-2863</strain>
    </source>
</reference>
<organism evidence="3 4">
    <name type="scientific">Gonium pectorale</name>
    <name type="common">Green alga</name>
    <dbReference type="NCBI Taxonomy" id="33097"/>
    <lineage>
        <taxon>Eukaryota</taxon>
        <taxon>Viridiplantae</taxon>
        <taxon>Chlorophyta</taxon>
        <taxon>core chlorophytes</taxon>
        <taxon>Chlorophyceae</taxon>
        <taxon>CS clade</taxon>
        <taxon>Chlamydomonadales</taxon>
        <taxon>Volvocaceae</taxon>
        <taxon>Gonium</taxon>
    </lineage>
</organism>
<evidence type="ECO:0000313" key="3">
    <source>
        <dbReference type="EMBL" id="KXZ46482.1"/>
    </source>
</evidence>
<dbReference type="AlphaFoldDB" id="A0A150G9G8"/>
<dbReference type="EMBL" id="LSYV01000044">
    <property type="protein sequence ID" value="KXZ46482.1"/>
    <property type="molecule type" value="Genomic_DNA"/>
</dbReference>